<sequence length="306" mass="33220">MQQALATHIHVEVAIGRRTFEQVVRGAVDVWGREVDDHDLFVRTAEEIAGRAFADHLAAQAAWPEVTESDRLSMAMIDLAMAGILSRESYTDCLNCGTTEIGGELAKLPGMRGYTFYHHQDAQAAAGGGGVMLAYGATGDGDAATIGAEIVAACRRRGLEAEWDGDARQRVHVPVDWRRRRFGPLAGHPGAPTPPGGPAVPVTFCDYTSISGDDPVDMSVQECRDLMLWLTPHDGNFACYRGRSGPTLQFMWEAGMRLWAETPDLAARCSRGRHVTVDEALELVTLHVRDGGIAPEDLGEARTVPW</sequence>
<keyword evidence="3" id="KW-1185">Reference proteome</keyword>
<dbReference type="Pfam" id="PF21831">
    <property type="entry name" value="DUF6891"/>
    <property type="match status" value="1"/>
</dbReference>
<dbReference type="OrthoDB" id="5515732at2"/>
<dbReference type="InterPro" id="IPR054186">
    <property type="entry name" value="DUF6891"/>
</dbReference>
<comment type="caution">
    <text evidence="2">The sequence shown here is derived from an EMBL/GenBank/DDBJ whole genome shotgun (WGS) entry which is preliminary data.</text>
</comment>
<proteinExistence type="predicted"/>
<gene>
    <name evidence="2" type="ORF">E1267_04050</name>
</gene>
<accession>A0A4R4NM76</accession>
<reference evidence="2 3" key="1">
    <citation type="submission" date="2019-02" db="EMBL/GenBank/DDBJ databases">
        <title>Draft genome sequences of novel Actinobacteria.</title>
        <authorList>
            <person name="Sahin N."/>
            <person name="Ay H."/>
            <person name="Saygin H."/>
        </authorList>
    </citation>
    <scope>NUCLEOTIDE SEQUENCE [LARGE SCALE GENOMIC DNA]</scope>
    <source>
        <strain evidence="2 3">KC201</strain>
    </source>
</reference>
<feature type="domain" description="DUF6891" evidence="1">
    <location>
        <begin position="3"/>
        <end position="181"/>
    </location>
</feature>
<dbReference type="AlphaFoldDB" id="A0A4R4NM76"/>
<organism evidence="2 3">
    <name type="scientific">Nonomuraea longispora</name>
    <dbReference type="NCBI Taxonomy" id="1848320"/>
    <lineage>
        <taxon>Bacteria</taxon>
        <taxon>Bacillati</taxon>
        <taxon>Actinomycetota</taxon>
        <taxon>Actinomycetes</taxon>
        <taxon>Streptosporangiales</taxon>
        <taxon>Streptosporangiaceae</taxon>
        <taxon>Nonomuraea</taxon>
    </lineage>
</organism>
<dbReference type="EMBL" id="SMJZ01000008">
    <property type="protein sequence ID" value="TDC10548.1"/>
    <property type="molecule type" value="Genomic_DNA"/>
</dbReference>
<evidence type="ECO:0000259" key="1">
    <source>
        <dbReference type="Pfam" id="PF21831"/>
    </source>
</evidence>
<evidence type="ECO:0000313" key="2">
    <source>
        <dbReference type="EMBL" id="TDC10548.1"/>
    </source>
</evidence>
<evidence type="ECO:0000313" key="3">
    <source>
        <dbReference type="Proteomes" id="UP000295157"/>
    </source>
</evidence>
<dbReference type="Proteomes" id="UP000295157">
    <property type="component" value="Unassembled WGS sequence"/>
</dbReference>
<name>A0A4R4NM76_9ACTN</name>
<protein>
    <recommendedName>
        <fullName evidence="1">DUF6891 domain-containing protein</fullName>
    </recommendedName>
</protein>